<dbReference type="eggNOG" id="COG5617">
    <property type="taxonomic scope" value="Bacteria"/>
</dbReference>
<dbReference type="OrthoDB" id="9784157at2"/>
<sequence length="617" mass="70515">MQQPQPNNHSSNRKQLDNVLDILRKLWLILKETCRMLIKYLKFRASDPLKVFLVALLISLIYIIPLMMSNGALYGDDLHFHLNRVLSLASIHETPVNFKAFYKVGQGVNFFYPYLTYYPYYLLYRLTGSLYSGWILYIYGLTAVTYLISYYSGKGITHNPFSSHIFAIFYVFSAYRLGNIVIRFATGEVIAMSFLPLAFYGLYNIVIGNYHKWYPLTFGMALLIYSHILTAFMASAVVGLIFITTIAFQQNRLQRCWNFFIAVMASLALSAFQFFTMLEQFRYSRIDNPGGISLNDSTRTLGDIFHFSLNNAIKELVPGILVIVCLLLILLQFRKLRIEDYYLIGWIVLLILLESKVIKWPDSPNSSVSVIQFAWRVNSFLTLFATFLASKLFLLRNPSVGRRRLFYVETIAVLVALSAINISSSVTIFKTLSSHKPIIFSELSHRNKQKRVLNAISLRDYANRSTREKNEVADTGKKLGHQVIVKDSDVLLESKFRFRDSYATGVITNDTGSEQRIELPFYRYKGQVVTVDGQEVPTTLSKAGATTIHFPEGTHEIKITYHYTQLARVAWAASVISCLSIILYAIAYGLADRGILIFRKDGLVIYHPEWNSAATER</sequence>
<dbReference type="EMBL" id="AEUV02000002">
    <property type="protein sequence ID" value="EHI74615.1"/>
    <property type="molecule type" value="Genomic_DNA"/>
</dbReference>
<feature type="transmembrane region" description="Helical" evidence="1">
    <location>
        <begin position="406"/>
        <end position="429"/>
    </location>
</feature>
<feature type="transmembrane region" description="Helical" evidence="1">
    <location>
        <begin position="49"/>
        <end position="68"/>
    </location>
</feature>
<gene>
    <name evidence="2" type="ORF">STRCR_1559</name>
</gene>
<evidence type="ECO:0000256" key="1">
    <source>
        <dbReference type="SAM" id="Phobius"/>
    </source>
</evidence>
<dbReference type="STRING" id="873449.STRCR_1559"/>
<keyword evidence="3" id="KW-1185">Reference proteome</keyword>
<accession>G5JP28</accession>
<reference evidence="2" key="1">
    <citation type="submission" date="2011-07" db="EMBL/GenBank/DDBJ databases">
        <authorList>
            <person name="Stanhope M.J."/>
            <person name="Durkin A.S."/>
            <person name="Hostetler J."/>
            <person name="Kim M."/>
            <person name="Radune D."/>
            <person name="Singh I."/>
            <person name="Town C.D."/>
        </authorList>
    </citation>
    <scope>NUCLEOTIDE SEQUENCE [LARGE SCALE GENOMIC DNA]</scope>
    <source>
        <strain evidence="2">HS-6</strain>
    </source>
</reference>
<protein>
    <submittedName>
        <fullName evidence="2">Membrane protein</fullName>
    </submittedName>
</protein>
<feature type="transmembrane region" description="Helical" evidence="1">
    <location>
        <begin position="569"/>
        <end position="591"/>
    </location>
</feature>
<keyword evidence="1" id="KW-0472">Membrane</keyword>
<feature type="transmembrane region" description="Helical" evidence="1">
    <location>
        <begin position="316"/>
        <end position="333"/>
    </location>
</feature>
<feature type="transmembrane region" description="Helical" evidence="1">
    <location>
        <begin position="373"/>
        <end position="394"/>
    </location>
</feature>
<evidence type="ECO:0000313" key="3">
    <source>
        <dbReference type="Proteomes" id="UP000004322"/>
    </source>
</evidence>
<name>G5JP28_STRCG</name>
<keyword evidence="1" id="KW-1133">Transmembrane helix</keyword>
<dbReference type="AlphaFoldDB" id="G5JP28"/>
<feature type="transmembrane region" description="Helical" evidence="1">
    <location>
        <begin position="256"/>
        <end position="275"/>
    </location>
</feature>
<keyword evidence="1" id="KW-0812">Transmembrane</keyword>
<feature type="transmembrane region" description="Helical" evidence="1">
    <location>
        <begin position="164"/>
        <end position="182"/>
    </location>
</feature>
<evidence type="ECO:0000313" key="2">
    <source>
        <dbReference type="EMBL" id="EHI74615.1"/>
    </source>
</evidence>
<organism evidence="2 3">
    <name type="scientific">Streptococcus criceti HS-6</name>
    <dbReference type="NCBI Taxonomy" id="873449"/>
    <lineage>
        <taxon>Bacteria</taxon>
        <taxon>Bacillati</taxon>
        <taxon>Bacillota</taxon>
        <taxon>Bacilli</taxon>
        <taxon>Lactobacillales</taxon>
        <taxon>Streptococcaceae</taxon>
        <taxon>Streptococcus</taxon>
    </lineage>
</organism>
<proteinExistence type="predicted"/>
<feature type="transmembrane region" description="Helical" evidence="1">
    <location>
        <begin position="340"/>
        <end position="358"/>
    </location>
</feature>
<feature type="transmembrane region" description="Helical" evidence="1">
    <location>
        <begin position="110"/>
        <end position="127"/>
    </location>
</feature>
<feature type="transmembrane region" description="Helical" evidence="1">
    <location>
        <begin position="189"/>
        <end position="210"/>
    </location>
</feature>
<dbReference type="Proteomes" id="UP000004322">
    <property type="component" value="Unassembled WGS sequence"/>
</dbReference>
<feature type="transmembrane region" description="Helical" evidence="1">
    <location>
        <begin position="222"/>
        <end position="244"/>
    </location>
</feature>
<feature type="transmembrane region" description="Helical" evidence="1">
    <location>
        <begin position="134"/>
        <end position="152"/>
    </location>
</feature>
<comment type="caution">
    <text evidence="2">The sequence shown here is derived from an EMBL/GenBank/DDBJ whole genome shotgun (WGS) entry which is preliminary data.</text>
</comment>